<proteinExistence type="predicted"/>
<dbReference type="AlphaFoldDB" id="A0A7J6WGR8"/>
<gene>
    <name evidence="3" type="ORF">FRX31_014241</name>
</gene>
<evidence type="ECO:0000313" key="4">
    <source>
        <dbReference type="Proteomes" id="UP000554482"/>
    </source>
</evidence>
<dbReference type="SUPFAM" id="SSF48371">
    <property type="entry name" value="ARM repeat"/>
    <property type="match status" value="1"/>
</dbReference>
<evidence type="ECO:0000313" key="3">
    <source>
        <dbReference type="EMBL" id="KAF5196173.1"/>
    </source>
</evidence>
<dbReference type="InterPro" id="IPR016024">
    <property type="entry name" value="ARM-type_fold"/>
</dbReference>
<evidence type="ECO:0000259" key="2">
    <source>
        <dbReference type="Pfam" id="PF24714"/>
    </source>
</evidence>
<comment type="caution">
    <text evidence="3">The sequence shown here is derived from an EMBL/GenBank/DDBJ whole genome shotgun (WGS) entry which is preliminary data.</text>
</comment>
<keyword evidence="1" id="KW-0812">Transmembrane</keyword>
<keyword evidence="1" id="KW-1133">Transmembrane helix</keyword>
<dbReference type="InterPro" id="IPR057600">
    <property type="entry name" value="TORTIFOLIA1/SINE1-2_N"/>
</dbReference>
<dbReference type="EMBL" id="JABWDY010016335">
    <property type="protein sequence ID" value="KAF5196173.1"/>
    <property type="molecule type" value="Genomic_DNA"/>
</dbReference>
<dbReference type="PANTHER" id="PTHR31355:SF4">
    <property type="entry name" value="TOG DOMAIN-CONTAINING PROTEIN"/>
    <property type="match status" value="1"/>
</dbReference>
<dbReference type="InterPro" id="IPR033337">
    <property type="entry name" value="TORTIFOLIA1/SINE1-2"/>
</dbReference>
<dbReference type="GO" id="GO:0008017">
    <property type="term" value="F:microtubule binding"/>
    <property type="evidence" value="ECO:0007669"/>
    <property type="project" value="InterPro"/>
</dbReference>
<dbReference type="GO" id="GO:0005874">
    <property type="term" value="C:microtubule"/>
    <property type="evidence" value="ECO:0007669"/>
    <property type="project" value="InterPro"/>
</dbReference>
<keyword evidence="4" id="KW-1185">Reference proteome</keyword>
<organism evidence="3 4">
    <name type="scientific">Thalictrum thalictroides</name>
    <name type="common">Rue-anemone</name>
    <name type="synonym">Anemone thalictroides</name>
    <dbReference type="NCBI Taxonomy" id="46969"/>
    <lineage>
        <taxon>Eukaryota</taxon>
        <taxon>Viridiplantae</taxon>
        <taxon>Streptophyta</taxon>
        <taxon>Embryophyta</taxon>
        <taxon>Tracheophyta</taxon>
        <taxon>Spermatophyta</taxon>
        <taxon>Magnoliopsida</taxon>
        <taxon>Ranunculales</taxon>
        <taxon>Ranunculaceae</taxon>
        <taxon>Thalictroideae</taxon>
        <taxon>Thalictrum</taxon>
    </lineage>
</organism>
<dbReference type="Pfam" id="PF24714">
    <property type="entry name" value="TOR1L1_N"/>
    <property type="match status" value="1"/>
</dbReference>
<protein>
    <submittedName>
        <fullName evidence="3">Sine1</fullName>
    </submittedName>
</protein>
<evidence type="ECO:0000256" key="1">
    <source>
        <dbReference type="SAM" id="Phobius"/>
    </source>
</evidence>
<dbReference type="PANTHER" id="PTHR31355">
    <property type="entry name" value="MICROTUBULE-ASSOCIATED PROTEIN TORTIFOLIA1"/>
    <property type="match status" value="1"/>
</dbReference>
<reference evidence="3 4" key="1">
    <citation type="submission" date="2020-06" db="EMBL/GenBank/DDBJ databases">
        <title>Transcriptomic and genomic resources for Thalictrum thalictroides and T. hernandezii: Facilitating candidate gene discovery in an emerging model plant lineage.</title>
        <authorList>
            <person name="Arias T."/>
            <person name="Riano-Pachon D.M."/>
            <person name="Di Stilio V.S."/>
        </authorList>
    </citation>
    <scope>NUCLEOTIDE SEQUENCE [LARGE SCALE GENOMIC DNA]</scope>
    <source>
        <strain evidence="4">cv. WT478/WT964</strain>
        <tissue evidence="3">Leaves</tissue>
    </source>
</reference>
<dbReference type="Proteomes" id="UP000554482">
    <property type="component" value="Unassembled WGS sequence"/>
</dbReference>
<name>A0A7J6WGR8_THATH</name>
<feature type="domain" description="TORTIFOLIA1/SINE1-2 N-terminal" evidence="2">
    <location>
        <begin position="53"/>
        <end position="303"/>
    </location>
</feature>
<feature type="transmembrane region" description="Helical" evidence="1">
    <location>
        <begin position="560"/>
        <end position="582"/>
    </location>
</feature>
<keyword evidence="1" id="KW-0472">Membrane</keyword>
<dbReference type="OrthoDB" id="611190at2759"/>
<sequence>MSASRFSDSASPIGVKGCAGGREVLMELDKDVYGQNPVTKSETNSLWDTSHCKCNSIPTFLAQVLDTKDCNKLYSEEDIDCLFEVLAEVHGPDIVSQVNYIMESIIKTLTSSIVLDPVQHACAKLVYGIATYGVHPVIAEGKKREIIYSLCKPLSDCLLGFQEGLVYGSALCLEALIDSANWRFVSDEIVNDICLKVAVALEEKPTQTSAHMGLTMALTKHNSLIVEPYARSLMRSALQILSAGIEEKDSQKQLSAIQMVNLLMKCVDPRSVFSELEIVIKEMEKCYADQIELVSSAAFEAMKTARMVIWAKGSKLEESGLLTDSDFYRRPDCKTKIVQGLEDRPLVSGSPDSQYIYSSFECDFSAETSVSRRHLSCKFDYSGTSVKRKLWKEVDGSHTNGFHSYVDLGSNGSKTDSNILYDGETKVNRVDDVVFSGHMHAPPRQEVNASTTHISERPQSPLGVDDVKFFKTQREYLHSLQDPISKVWKKQARRTKWPSSNQNFKVSIDRNSEIWEHDIDSKSISSSRDGAANMDSNVSHSEDYAVSECHRSKIKALFKVGLSVFSGLSIILLVVMLSFMWIDYQETGINAFLT</sequence>
<accession>A0A7J6WGR8</accession>